<dbReference type="InterPro" id="IPR007553">
    <property type="entry name" value="2-thiour_desulf"/>
</dbReference>
<protein>
    <recommendedName>
        <fullName evidence="1">DUF1722 domain-containing protein</fullName>
    </recommendedName>
</protein>
<dbReference type="Proteomes" id="UP001054820">
    <property type="component" value="Chromosome"/>
</dbReference>
<dbReference type="InterPro" id="IPR013560">
    <property type="entry name" value="DUF1722"/>
</dbReference>
<keyword evidence="3" id="KW-1185">Reference proteome</keyword>
<accession>A0ABN6D2F1</accession>
<name>A0ABN6D2F1_9GAMM</name>
<dbReference type="Pfam" id="PF04463">
    <property type="entry name" value="2-thiour_desulf"/>
    <property type="match status" value="1"/>
</dbReference>
<feature type="domain" description="DUF1722" evidence="1">
    <location>
        <begin position="195"/>
        <end position="311"/>
    </location>
</feature>
<evidence type="ECO:0000313" key="2">
    <source>
        <dbReference type="EMBL" id="BCN94352.1"/>
    </source>
</evidence>
<sequence length="324" mass="37267">MHFPRLKIAVSDCLRGTECRYNGGHAQDDFVNQHLAKYADFYPFCPEAAVIGTPRETIRLVGIGTEVRVIAPKSNIDYTEGLQAYNDNIIPKLVDKKMDGAVVKSRSPSCGLERIKVYQPSGEWHGSKDPMQAGLFTGDLQKAMPHLAIEEEGRLSDAWLRETFMVQAFTSARWREFMENQPTVGKFQTFHRDHKYLFLSKNEEIYRELGALVATTRKHNLTESLIGYQHKMFQLLACRSKKGHVKNVLDHIYGYFKHDITQDEKAHYHETVAEFMEDIIPLIAVIKILEQFLKRYGSDYLASQVFFHPYPADLALRSRTSAYR</sequence>
<dbReference type="PANTHER" id="PTHR30087">
    <property type="entry name" value="INNER MEMBRANE PROTEIN"/>
    <property type="match status" value="1"/>
</dbReference>
<gene>
    <name evidence="2" type="ORF">THMIRHAM_21370</name>
</gene>
<dbReference type="RefSeq" id="WP_237261817.1">
    <property type="nucleotide sequence ID" value="NZ_AP024202.1"/>
</dbReference>
<reference evidence="2" key="1">
    <citation type="journal article" date="2022" name="Arch. Microbiol.">
        <title>Thiomicrorhabdus immobilis sp. nov., a mesophilic sulfur-oxidizing bacterium isolated from sediment of a brackish lake in northern Japan.</title>
        <authorList>
            <person name="Kojima H."/>
            <person name="Mochizuki J."/>
            <person name="Kanda M."/>
            <person name="Watanabe T."/>
            <person name="Fukui M."/>
        </authorList>
    </citation>
    <scope>NUCLEOTIDE SEQUENCE</scope>
    <source>
        <strain evidence="2">Am19</strain>
    </source>
</reference>
<proteinExistence type="predicted"/>
<evidence type="ECO:0000259" key="1">
    <source>
        <dbReference type="Pfam" id="PF08349"/>
    </source>
</evidence>
<evidence type="ECO:0000313" key="3">
    <source>
        <dbReference type="Proteomes" id="UP001054820"/>
    </source>
</evidence>
<dbReference type="PANTHER" id="PTHR30087:SF0">
    <property type="entry name" value="INNER MEMBRANE PROTEIN"/>
    <property type="match status" value="1"/>
</dbReference>
<dbReference type="EMBL" id="AP024202">
    <property type="protein sequence ID" value="BCN94352.1"/>
    <property type="molecule type" value="Genomic_DNA"/>
</dbReference>
<organism evidence="2 3">
    <name type="scientific">Thiomicrorhabdus immobilis</name>
    <dbReference type="NCBI Taxonomy" id="2791037"/>
    <lineage>
        <taxon>Bacteria</taxon>
        <taxon>Pseudomonadati</taxon>
        <taxon>Pseudomonadota</taxon>
        <taxon>Gammaproteobacteria</taxon>
        <taxon>Thiotrichales</taxon>
        <taxon>Piscirickettsiaceae</taxon>
        <taxon>Thiomicrorhabdus</taxon>
    </lineage>
</organism>
<dbReference type="Pfam" id="PF08349">
    <property type="entry name" value="DUF1722"/>
    <property type="match status" value="1"/>
</dbReference>